<reference evidence="1" key="1">
    <citation type="submission" date="2020-01" db="EMBL/GenBank/DDBJ databases">
        <authorList>
            <consortium name="DOE Joint Genome Institute"/>
            <person name="Haridas S."/>
            <person name="Albert R."/>
            <person name="Binder M."/>
            <person name="Bloem J."/>
            <person name="Labutti K."/>
            <person name="Salamov A."/>
            <person name="Andreopoulos B."/>
            <person name="Baker S.E."/>
            <person name="Barry K."/>
            <person name="Bills G."/>
            <person name="Bluhm B.H."/>
            <person name="Cannon C."/>
            <person name="Castanera R."/>
            <person name="Culley D.E."/>
            <person name="Daum C."/>
            <person name="Ezra D."/>
            <person name="Gonzalez J.B."/>
            <person name="Henrissat B."/>
            <person name="Kuo A."/>
            <person name="Liang C."/>
            <person name="Lipzen A."/>
            <person name="Lutzoni F."/>
            <person name="Magnuson J."/>
            <person name="Mondo S."/>
            <person name="Nolan M."/>
            <person name="Ohm R."/>
            <person name="Pangilinan J."/>
            <person name="Park H.-J."/>
            <person name="Ramirez L."/>
            <person name="Alfaro M."/>
            <person name="Sun H."/>
            <person name="Tritt A."/>
            <person name="Yoshinaga Y."/>
            <person name="Zwiers L.-H."/>
            <person name="Turgeon B.G."/>
            <person name="Goodwin S.B."/>
            <person name="Spatafora J.W."/>
            <person name="Crous P.W."/>
            <person name="Grigoriev I.V."/>
        </authorList>
    </citation>
    <scope>NUCLEOTIDE SEQUENCE</scope>
    <source>
        <strain evidence="1">P77</strain>
    </source>
</reference>
<dbReference type="AlphaFoldDB" id="A0A6A5KT43"/>
<gene>
    <name evidence="1" type="ORF">BDW02DRAFT_563882</name>
</gene>
<dbReference type="OrthoDB" id="3778263at2759"/>
<dbReference type="EMBL" id="ML975245">
    <property type="protein sequence ID" value="KAF1839350.1"/>
    <property type="molecule type" value="Genomic_DNA"/>
</dbReference>
<name>A0A6A5KT43_9PLEO</name>
<evidence type="ECO:0000313" key="2">
    <source>
        <dbReference type="Proteomes" id="UP000800040"/>
    </source>
</evidence>
<proteinExistence type="predicted"/>
<evidence type="ECO:0000313" key="1">
    <source>
        <dbReference type="EMBL" id="KAF1839350.1"/>
    </source>
</evidence>
<protein>
    <submittedName>
        <fullName evidence="1">Uncharacterized protein</fullName>
    </submittedName>
</protein>
<organism evidence="1 2">
    <name type="scientific">Decorospora gaudefroyi</name>
    <dbReference type="NCBI Taxonomy" id="184978"/>
    <lineage>
        <taxon>Eukaryota</taxon>
        <taxon>Fungi</taxon>
        <taxon>Dikarya</taxon>
        <taxon>Ascomycota</taxon>
        <taxon>Pezizomycotina</taxon>
        <taxon>Dothideomycetes</taxon>
        <taxon>Pleosporomycetidae</taxon>
        <taxon>Pleosporales</taxon>
        <taxon>Pleosporineae</taxon>
        <taxon>Pleosporaceae</taxon>
        <taxon>Decorospora</taxon>
    </lineage>
</organism>
<sequence length="52" mass="5953">MMLDIITGDFVRNSRTVKDGPRIQLEIPQALEKVQLEAEEKDRVTTCKHIVS</sequence>
<accession>A0A6A5KT43</accession>
<dbReference type="Proteomes" id="UP000800040">
    <property type="component" value="Unassembled WGS sequence"/>
</dbReference>
<keyword evidence="2" id="KW-1185">Reference proteome</keyword>